<keyword evidence="2" id="KW-0238">DNA-binding</keyword>
<protein>
    <submittedName>
        <fullName evidence="5">AraC family transcriptional regulator</fullName>
    </submittedName>
</protein>
<dbReference type="InterPro" id="IPR018060">
    <property type="entry name" value="HTH_AraC"/>
</dbReference>
<dbReference type="PANTHER" id="PTHR46796">
    <property type="entry name" value="HTH-TYPE TRANSCRIPTIONAL ACTIVATOR RHAS-RELATED"/>
    <property type="match status" value="1"/>
</dbReference>
<keyword evidence="3" id="KW-0804">Transcription</keyword>
<evidence type="ECO:0000256" key="2">
    <source>
        <dbReference type="ARBA" id="ARBA00023125"/>
    </source>
</evidence>
<dbReference type="InterPro" id="IPR050204">
    <property type="entry name" value="AraC_XylS_family_regulators"/>
</dbReference>
<feature type="domain" description="HTH araC/xylS-type" evidence="4">
    <location>
        <begin position="203"/>
        <end position="300"/>
    </location>
</feature>
<dbReference type="Gene3D" id="1.10.10.60">
    <property type="entry name" value="Homeodomain-like"/>
    <property type="match status" value="2"/>
</dbReference>
<evidence type="ECO:0000256" key="1">
    <source>
        <dbReference type="ARBA" id="ARBA00023015"/>
    </source>
</evidence>
<comment type="caution">
    <text evidence="5">The sequence shown here is derived from an EMBL/GenBank/DDBJ whole genome shotgun (WGS) entry which is preliminary data.</text>
</comment>
<evidence type="ECO:0000313" key="5">
    <source>
        <dbReference type="EMBL" id="GAA3941122.1"/>
    </source>
</evidence>
<keyword evidence="1" id="KW-0805">Transcription regulation</keyword>
<dbReference type="InterPro" id="IPR009057">
    <property type="entry name" value="Homeodomain-like_sf"/>
</dbReference>
<dbReference type="Pfam" id="PF12833">
    <property type="entry name" value="HTH_18"/>
    <property type="match status" value="1"/>
</dbReference>
<sequence length="304" mass="34694">MKHQESVFDTLDRSNASLLADHQINQHFRTAHWTNDLDRVSYHADKVHTLSFYVKGGEGSRRIDVNKGNGHTGSLCIFPQFHESQWEITSEFRFAHLYFSDESIKQYASTTLDIEPRLIEIPDLTFHEDERLMNLAQQLFLSELIASELIAQELTAPELACNPTALAKEQQIQQIFEHILSDQRYCLNHSAKIIGGLSPAALIKTKEYIHAHYQQNIHLAELAALVDLSEFHFLRMFKASTGFTPNDYLMHVRIEAAKQAIKSNDPLVNVALNCGFSNQSHMNRTFKKWVGVTPGVFRKLTKSS</sequence>
<dbReference type="SMART" id="SM00342">
    <property type="entry name" value="HTH_ARAC"/>
    <property type="match status" value="1"/>
</dbReference>
<dbReference type="EMBL" id="BAABBN010000015">
    <property type="protein sequence ID" value="GAA3941122.1"/>
    <property type="molecule type" value="Genomic_DNA"/>
</dbReference>
<name>A0ABP7NAH6_9GAMM</name>
<keyword evidence="6" id="KW-1185">Reference proteome</keyword>
<evidence type="ECO:0000259" key="4">
    <source>
        <dbReference type="PROSITE" id="PS01124"/>
    </source>
</evidence>
<proteinExistence type="predicted"/>
<organism evidence="5 6">
    <name type="scientific">Litoribacillus peritrichatus</name>
    <dbReference type="NCBI Taxonomy" id="718191"/>
    <lineage>
        <taxon>Bacteria</taxon>
        <taxon>Pseudomonadati</taxon>
        <taxon>Pseudomonadota</taxon>
        <taxon>Gammaproteobacteria</taxon>
        <taxon>Oceanospirillales</taxon>
        <taxon>Oceanospirillaceae</taxon>
        <taxon>Litoribacillus</taxon>
    </lineage>
</organism>
<dbReference type="PANTHER" id="PTHR46796:SF6">
    <property type="entry name" value="ARAC SUBFAMILY"/>
    <property type="match status" value="1"/>
</dbReference>
<accession>A0ABP7NAH6</accession>
<dbReference type="SUPFAM" id="SSF46689">
    <property type="entry name" value="Homeodomain-like"/>
    <property type="match status" value="2"/>
</dbReference>
<dbReference type="PROSITE" id="PS01124">
    <property type="entry name" value="HTH_ARAC_FAMILY_2"/>
    <property type="match status" value="1"/>
</dbReference>
<reference evidence="6" key="1">
    <citation type="journal article" date="2019" name="Int. J. Syst. Evol. Microbiol.">
        <title>The Global Catalogue of Microorganisms (GCM) 10K type strain sequencing project: providing services to taxonomists for standard genome sequencing and annotation.</title>
        <authorList>
            <consortium name="The Broad Institute Genomics Platform"/>
            <consortium name="The Broad Institute Genome Sequencing Center for Infectious Disease"/>
            <person name="Wu L."/>
            <person name="Ma J."/>
        </authorList>
    </citation>
    <scope>NUCLEOTIDE SEQUENCE [LARGE SCALE GENOMIC DNA]</scope>
    <source>
        <strain evidence="6">JCM 17551</strain>
    </source>
</reference>
<dbReference type="Proteomes" id="UP001501565">
    <property type="component" value="Unassembled WGS sequence"/>
</dbReference>
<gene>
    <name evidence="5" type="ORF">GCM10022277_41360</name>
</gene>
<evidence type="ECO:0000256" key="3">
    <source>
        <dbReference type="ARBA" id="ARBA00023163"/>
    </source>
</evidence>
<dbReference type="RefSeq" id="WP_344800558.1">
    <property type="nucleotide sequence ID" value="NZ_BAABBN010000015.1"/>
</dbReference>
<evidence type="ECO:0000313" key="6">
    <source>
        <dbReference type="Proteomes" id="UP001501565"/>
    </source>
</evidence>